<feature type="region of interest" description="Disordered" evidence="7">
    <location>
        <begin position="172"/>
        <end position="193"/>
    </location>
</feature>
<reference evidence="10" key="1">
    <citation type="journal article" date="2019" name="Sci. Rep.">
        <title>Draft genome of Tanacetum cinerariifolium, the natural source of mosquito coil.</title>
        <authorList>
            <person name="Yamashiro T."/>
            <person name="Shiraishi A."/>
            <person name="Satake H."/>
            <person name="Nakayama K."/>
        </authorList>
    </citation>
    <scope>NUCLEOTIDE SEQUENCE</scope>
</reference>
<evidence type="ECO:0000313" key="10">
    <source>
        <dbReference type="EMBL" id="GEU57416.1"/>
    </source>
</evidence>
<proteinExistence type="predicted"/>
<keyword evidence="4" id="KW-0255">Endonuclease</keyword>
<keyword evidence="3" id="KW-0540">Nuclease</keyword>
<evidence type="ECO:0000256" key="3">
    <source>
        <dbReference type="ARBA" id="ARBA00022722"/>
    </source>
</evidence>
<protein>
    <submittedName>
        <fullName evidence="10">Putative reverse transcriptase domain-containing protein</fullName>
    </submittedName>
</protein>
<keyword evidence="1" id="KW-0808">Transferase</keyword>
<feature type="region of interest" description="Disordered" evidence="7">
    <location>
        <begin position="232"/>
        <end position="265"/>
    </location>
</feature>
<keyword evidence="5" id="KW-0378">Hydrolase</keyword>
<sequence>MSSDTVKRHAGTHQGKFIKAFCMLPLHVASVMAAPIISISSDSSEESVVYIAPANPIVALEVGAVLVISPTRVLDLVDYSYSSDSDPSENSFPSEQRPDRHESLKTSSKFPLVPIVAPPKIHQRRVGHFHARRLVWRRVIHRSLDRHSLPDFTSDSSSSSLSLDSSSNISLDSSSDSLSDSSSFHSSGQSHSGPSIGVASPILFDLPVKTPRCSEAFMRWRSAPLFTLYPPTTSDSSPNLSSERLLDSSSPSTGPSRKRCRSPTTLVPSSTLVTRSVAPANADLLPQIVAELGISKGVGAYTEDGIDLGVEVATSDIIEEEEDFKAEASNEGTMEIAIDPLATERVGLADRVTSLGRENLRVRALLCIERDRVNNIRRHKALSQDEFRQVRRDRDYTGRRLKRTMIITRSGMTLEAIKELVNRRVEEALAAYEATRATNAVEAKSRSQNDSDDDNGNGRNGNGGNGNLNENDKGARPVARECTYQDFIKCQPLNVKGTEGVVRLIRDYINAVVILATQRALVVNPSVPTYFEYGRKGHYKNECPKLMNQNRRNQTANKNWNGEARGKSYVEETLTSVQTLSRVRISYAVELADERVSKTNTILRGGTLGLLGHPFNIELMPVEIGSFDVIIGMDWLANHHAVSCETEDNSVEKRLEYVSTIRDFPKVFPEELHGLPPTQKDKFQIHLILGAAPVARALYRLAPSKLENFVVYCNASCKGLGMVLMQKEKVVAYASCQLKIHAKNYTTHDLELGAMVFSLKIWRHYLYGTKCYVFTDHKSLQHILDQKELNMRQRRWLELLSDYDCEICYHLGKANMVADALSRKERNKPLRVRALVITICMNLPVKILNAQVLARNEENYGTEDLYDMIKKLERRVNGTLCLNGRSWIPCHGNLGEL</sequence>
<dbReference type="SUPFAM" id="SSF56672">
    <property type="entry name" value="DNA/RNA polymerases"/>
    <property type="match status" value="1"/>
</dbReference>
<evidence type="ECO:0000256" key="8">
    <source>
        <dbReference type="SAM" id="SignalP"/>
    </source>
</evidence>
<organism evidence="10">
    <name type="scientific">Tanacetum cinerariifolium</name>
    <name type="common">Dalmatian daisy</name>
    <name type="synonym">Chrysanthemum cinerariifolium</name>
    <dbReference type="NCBI Taxonomy" id="118510"/>
    <lineage>
        <taxon>Eukaryota</taxon>
        <taxon>Viridiplantae</taxon>
        <taxon>Streptophyta</taxon>
        <taxon>Embryophyta</taxon>
        <taxon>Tracheophyta</taxon>
        <taxon>Spermatophyta</taxon>
        <taxon>Magnoliopsida</taxon>
        <taxon>eudicotyledons</taxon>
        <taxon>Gunneridae</taxon>
        <taxon>Pentapetalae</taxon>
        <taxon>asterids</taxon>
        <taxon>campanulids</taxon>
        <taxon>Asterales</taxon>
        <taxon>Asteraceae</taxon>
        <taxon>Asteroideae</taxon>
        <taxon>Anthemideae</taxon>
        <taxon>Anthemidinae</taxon>
        <taxon>Tanacetum</taxon>
    </lineage>
</organism>
<dbReference type="GO" id="GO:0003964">
    <property type="term" value="F:RNA-directed DNA polymerase activity"/>
    <property type="evidence" value="ECO:0007669"/>
    <property type="project" value="UniProtKB-KW"/>
</dbReference>
<comment type="caution">
    <text evidence="10">The sequence shown here is derived from an EMBL/GenBank/DDBJ whole genome shotgun (WGS) entry which is preliminary data.</text>
</comment>
<accession>A0A6L2L708</accession>
<feature type="signal peptide" evidence="8">
    <location>
        <begin position="1"/>
        <end position="33"/>
    </location>
</feature>
<evidence type="ECO:0000256" key="2">
    <source>
        <dbReference type="ARBA" id="ARBA00022695"/>
    </source>
</evidence>
<dbReference type="AlphaFoldDB" id="A0A6L2L708"/>
<dbReference type="Pfam" id="PF17917">
    <property type="entry name" value="RT_RNaseH"/>
    <property type="match status" value="1"/>
</dbReference>
<dbReference type="PANTHER" id="PTHR34072:SF52">
    <property type="entry name" value="RIBONUCLEASE H"/>
    <property type="match status" value="1"/>
</dbReference>
<evidence type="ECO:0000256" key="5">
    <source>
        <dbReference type="ARBA" id="ARBA00022801"/>
    </source>
</evidence>
<evidence type="ECO:0000256" key="7">
    <source>
        <dbReference type="SAM" id="MobiDB-lite"/>
    </source>
</evidence>
<dbReference type="Pfam" id="PF08284">
    <property type="entry name" value="RVP_2"/>
    <property type="match status" value="1"/>
</dbReference>
<keyword evidence="8" id="KW-0732">Signal</keyword>
<evidence type="ECO:0000259" key="9">
    <source>
        <dbReference type="Pfam" id="PF17917"/>
    </source>
</evidence>
<feature type="compositionally biased region" description="Low complexity" evidence="7">
    <location>
        <begin position="240"/>
        <end position="252"/>
    </location>
</feature>
<dbReference type="CDD" id="cd09274">
    <property type="entry name" value="RNase_HI_RT_Ty3"/>
    <property type="match status" value="1"/>
</dbReference>
<evidence type="ECO:0000256" key="1">
    <source>
        <dbReference type="ARBA" id="ARBA00022679"/>
    </source>
</evidence>
<feature type="chain" id="PRO_5026946096" evidence="8">
    <location>
        <begin position="34"/>
        <end position="897"/>
    </location>
</feature>
<evidence type="ECO:0000256" key="6">
    <source>
        <dbReference type="ARBA" id="ARBA00022918"/>
    </source>
</evidence>
<feature type="region of interest" description="Disordered" evidence="7">
    <location>
        <begin position="82"/>
        <end position="106"/>
    </location>
</feature>
<feature type="domain" description="Reverse transcriptase RNase H-like" evidence="9">
    <location>
        <begin position="708"/>
        <end position="803"/>
    </location>
</feature>
<dbReference type="GO" id="GO:0004519">
    <property type="term" value="F:endonuclease activity"/>
    <property type="evidence" value="ECO:0007669"/>
    <property type="project" value="UniProtKB-KW"/>
</dbReference>
<keyword evidence="6 10" id="KW-0695">RNA-directed DNA polymerase</keyword>
<gene>
    <name evidence="10" type="ORF">Tci_029394</name>
</gene>
<dbReference type="InterPro" id="IPR041373">
    <property type="entry name" value="RT_RNaseH"/>
</dbReference>
<feature type="region of interest" description="Disordered" evidence="7">
    <location>
        <begin position="439"/>
        <end position="474"/>
    </location>
</feature>
<dbReference type="PANTHER" id="PTHR34072">
    <property type="entry name" value="ENZYMATIC POLYPROTEIN-RELATED"/>
    <property type="match status" value="1"/>
</dbReference>
<dbReference type="InterPro" id="IPR043502">
    <property type="entry name" value="DNA/RNA_pol_sf"/>
</dbReference>
<keyword evidence="2" id="KW-0548">Nucleotidyltransferase</keyword>
<dbReference type="EMBL" id="BKCJ010003827">
    <property type="protein sequence ID" value="GEU57416.1"/>
    <property type="molecule type" value="Genomic_DNA"/>
</dbReference>
<evidence type="ECO:0000256" key="4">
    <source>
        <dbReference type="ARBA" id="ARBA00022759"/>
    </source>
</evidence>
<dbReference type="GO" id="GO:0016787">
    <property type="term" value="F:hydrolase activity"/>
    <property type="evidence" value="ECO:0007669"/>
    <property type="project" value="UniProtKB-KW"/>
</dbReference>
<name>A0A6L2L708_TANCI</name>